<proteinExistence type="predicted"/>
<sequence length="176" mass="20630">MVAKNKGVGRRAWSILRLVLLWARKGGLFRRRLVVDLRLFGRSGRGRDRIHSMERELSFEKTPMVHVKMHRPHSQFVMPCLPCINPRTDYEYDFDLDREDYCSDEGYVGYNDAGRICCVENNLEEGPTPRALREVEAAEGIDFKAEEFIAKFYQQMKLQRQISNLGYYETRDQSNS</sequence>
<evidence type="ECO:0000313" key="2">
    <source>
        <dbReference type="Proteomes" id="UP001057402"/>
    </source>
</evidence>
<evidence type="ECO:0000313" key="1">
    <source>
        <dbReference type="EMBL" id="KAI4326431.1"/>
    </source>
</evidence>
<gene>
    <name evidence="1" type="ORF">MLD38_031746</name>
</gene>
<dbReference type="EMBL" id="CM042888">
    <property type="protein sequence ID" value="KAI4326431.1"/>
    <property type="molecule type" value="Genomic_DNA"/>
</dbReference>
<organism evidence="1 2">
    <name type="scientific">Melastoma candidum</name>
    <dbReference type="NCBI Taxonomy" id="119954"/>
    <lineage>
        <taxon>Eukaryota</taxon>
        <taxon>Viridiplantae</taxon>
        <taxon>Streptophyta</taxon>
        <taxon>Embryophyta</taxon>
        <taxon>Tracheophyta</taxon>
        <taxon>Spermatophyta</taxon>
        <taxon>Magnoliopsida</taxon>
        <taxon>eudicotyledons</taxon>
        <taxon>Gunneridae</taxon>
        <taxon>Pentapetalae</taxon>
        <taxon>rosids</taxon>
        <taxon>malvids</taxon>
        <taxon>Myrtales</taxon>
        <taxon>Melastomataceae</taxon>
        <taxon>Melastomatoideae</taxon>
        <taxon>Melastomateae</taxon>
        <taxon>Melastoma</taxon>
    </lineage>
</organism>
<name>A0ACB9MTX4_9MYRT</name>
<protein>
    <submittedName>
        <fullName evidence="1">Uncharacterized protein</fullName>
    </submittedName>
</protein>
<comment type="caution">
    <text evidence="1">The sequence shown here is derived from an EMBL/GenBank/DDBJ whole genome shotgun (WGS) entry which is preliminary data.</text>
</comment>
<reference evidence="2" key="1">
    <citation type="journal article" date="2023" name="Front. Plant Sci.">
        <title>Chromosomal-level genome assembly of Melastoma candidum provides insights into trichome evolution.</title>
        <authorList>
            <person name="Zhong Y."/>
            <person name="Wu W."/>
            <person name="Sun C."/>
            <person name="Zou P."/>
            <person name="Liu Y."/>
            <person name="Dai S."/>
            <person name="Zhou R."/>
        </authorList>
    </citation>
    <scope>NUCLEOTIDE SEQUENCE [LARGE SCALE GENOMIC DNA]</scope>
</reference>
<keyword evidence="2" id="KW-1185">Reference proteome</keyword>
<accession>A0ACB9MTX4</accession>
<dbReference type="Proteomes" id="UP001057402">
    <property type="component" value="Chromosome 9"/>
</dbReference>